<feature type="non-terminal residue" evidence="5">
    <location>
        <position position="1"/>
    </location>
</feature>
<feature type="domain" description="S-adenosylmethionine-dependent methyltransferase" evidence="4">
    <location>
        <begin position="3"/>
        <end position="149"/>
    </location>
</feature>
<keyword evidence="2" id="KW-0808">Transferase</keyword>
<reference evidence="5 6" key="1">
    <citation type="submission" date="2019-03" db="EMBL/GenBank/DDBJ databases">
        <title>Lake Tanganyika Metagenome-Assembled Genomes (MAGs).</title>
        <authorList>
            <person name="Tran P."/>
        </authorList>
    </citation>
    <scope>NUCLEOTIDE SEQUENCE [LARGE SCALE GENOMIC DNA]</scope>
    <source>
        <strain evidence="5">K_DeepCast_65m_m2_236</strain>
    </source>
</reference>
<organism evidence="5 6">
    <name type="scientific">Candidatus Tanganyikabacteria bacterium</name>
    <dbReference type="NCBI Taxonomy" id="2961651"/>
    <lineage>
        <taxon>Bacteria</taxon>
        <taxon>Bacillati</taxon>
        <taxon>Candidatus Sericytochromatia</taxon>
        <taxon>Candidatus Tanganyikabacteria</taxon>
    </lineage>
</organism>
<proteinExistence type="predicted"/>
<evidence type="ECO:0000256" key="3">
    <source>
        <dbReference type="ARBA" id="ARBA00022691"/>
    </source>
</evidence>
<gene>
    <name evidence="5" type="ORF">FJZ00_14350</name>
</gene>
<dbReference type="PANTHER" id="PTHR42873">
    <property type="entry name" value="RIBOSOMAL RNA LARGE SUBUNIT METHYLTRANSFERASE"/>
    <property type="match status" value="1"/>
</dbReference>
<dbReference type="Proteomes" id="UP000703893">
    <property type="component" value="Unassembled WGS sequence"/>
</dbReference>
<accession>A0A937XA04</accession>
<dbReference type="Gene3D" id="3.40.50.150">
    <property type="entry name" value="Vaccinia Virus protein VP39"/>
    <property type="match status" value="1"/>
</dbReference>
<dbReference type="GO" id="GO:0032259">
    <property type="term" value="P:methylation"/>
    <property type="evidence" value="ECO:0007669"/>
    <property type="project" value="UniProtKB-KW"/>
</dbReference>
<comment type="caution">
    <text evidence="5">The sequence shown here is derived from an EMBL/GenBank/DDBJ whole genome shotgun (WGS) entry which is preliminary data.</text>
</comment>
<keyword evidence="3" id="KW-0949">S-adenosyl-L-methionine</keyword>
<dbReference type="AlphaFoldDB" id="A0A937XA04"/>
<protein>
    <submittedName>
        <fullName evidence="5">Class I SAM-dependent rRNA methyltransferase</fullName>
    </submittedName>
</protein>
<keyword evidence="1 5" id="KW-0489">Methyltransferase</keyword>
<dbReference type="InterPro" id="IPR029063">
    <property type="entry name" value="SAM-dependent_MTases_sf"/>
</dbReference>
<dbReference type="PANTHER" id="PTHR42873:SF1">
    <property type="entry name" value="S-ADENOSYLMETHIONINE-DEPENDENT METHYLTRANSFERASE DOMAIN-CONTAINING PROTEIN"/>
    <property type="match status" value="1"/>
</dbReference>
<dbReference type="InterPro" id="IPR019614">
    <property type="entry name" value="SAM-dep_methyl-trfase"/>
</dbReference>
<dbReference type="Pfam" id="PF10672">
    <property type="entry name" value="Methyltrans_SAM"/>
    <property type="match status" value="1"/>
</dbReference>
<dbReference type="GO" id="GO:0008168">
    <property type="term" value="F:methyltransferase activity"/>
    <property type="evidence" value="ECO:0007669"/>
    <property type="project" value="UniProtKB-KW"/>
</dbReference>
<evidence type="ECO:0000256" key="1">
    <source>
        <dbReference type="ARBA" id="ARBA00022603"/>
    </source>
</evidence>
<dbReference type="EMBL" id="VGJX01000973">
    <property type="protein sequence ID" value="MBM3276331.1"/>
    <property type="molecule type" value="Genomic_DNA"/>
</dbReference>
<dbReference type="CDD" id="cd02440">
    <property type="entry name" value="AdoMet_MTases"/>
    <property type="match status" value="1"/>
</dbReference>
<evidence type="ECO:0000259" key="4">
    <source>
        <dbReference type="Pfam" id="PF10672"/>
    </source>
</evidence>
<sequence length="186" mass="20160">ANRRKLQAMARGKRVLNTFCYSGGFSIPAALGGAKEVIGVDISGPALELAEQNAELNEVADRCSWVEANAFDHLRDLDRLKERFDVVVLDPPAFTKTKDSIPGAVRGYKEINLRALKILSPGGLLVSSSCSHHIDPQLFIEIIAEAAADAGRTVRMVDFTGPGPDHPSLPAAPETRYLKCFWGMVS</sequence>
<name>A0A937XA04_9BACT</name>
<dbReference type="SUPFAM" id="SSF53335">
    <property type="entry name" value="S-adenosyl-L-methionine-dependent methyltransferases"/>
    <property type="match status" value="1"/>
</dbReference>
<evidence type="ECO:0000313" key="6">
    <source>
        <dbReference type="Proteomes" id="UP000703893"/>
    </source>
</evidence>
<evidence type="ECO:0000313" key="5">
    <source>
        <dbReference type="EMBL" id="MBM3276331.1"/>
    </source>
</evidence>
<evidence type="ECO:0000256" key="2">
    <source>
        <dbReference type="ARBA" id="ARBA00022679"/>
    </source>
</evidence>